<accession>A0A7M1RT06</accession>
<proteinExistence type="predicted"/>
<sequence>MDKKKKCIIDEYKTVYGFSLFVIINPDKSVVDKRFSFREDESSIIDDEWADYTAYTVRGAYDKLANEDCEIIVINKLKNTSDDINTFAHESFHAAVDILEACHIKLSDDTNEVFAYLIGYFTECVNKTANKR</sequence>
<dbReference type="KEGG" id="vg:65131221"/>
<dbReference type="EMBL" id="MT774402">
    <property type="protein sequence ID" value="QOR57284.1"/>
    <property type="molecule type" value="Genomic_DNA"/>
</dbReference>
<dbReference type="RefSeq" id="YP_010112736.1">
    <property type="nucleotide sequence ID" value="NC_055895.1"/>
</dbReference>
<dbReference type="Proteomes" id="UP000593599">
    <property type="component" value="Segment"/>
</dbReference>
<evidence type="ECO:0000313" key="2">
    <source>
        <dbReference type="Proteomes" id="UP000593599"/>
    </source>
</evidence>
<organism evidence="1 2">
    <name type="scientific">uncultured phage cr7_1</name>
    <dbReference type="NCBI Taxonomy" id="2772086"/>
    <lineage>
        <taxon>Viruses</taxon>
        <taxon>Duplodnaviria</taxon>
        <taxon>Heunggongvirae</taxon>
        <taxon>Uroviricota</taxon>
        <taxon>Caudoviricetes</taxon>
        <taxon>Crassvirales</taxon>
        <taxon>Suoliviridae</taxon>
        <taxon>Oafivirinae</taxon>
        <taxon>Burzaovirus</taxon>
        <taxon>Burzaovirus coli</taxon>
    </lineage>
</organism>
<protein>
    <submittedName>
        <fullName evidence="1">Uncharacterized protein</fullName>
    </submittedName>
</protein>
<dbReference type="GeneID" id="65131221"/>
<evidence type="ECO:0000313" key="1">
    <source>
        <dbReference type="EMBL" id="QOR57284.1"/>
    </source>
</evidence>
<name>A0A7M1RT06_9CAUD</name>
<keyword evidence="2" id="KW-1185">Reference proteome</keyword>
<reference evidence="1 2" key="1">
    <citation type="submission" date="2020-07" db="EMBL/GenBank/DDBJ databases">
        <title>Taxonomic proposal: Crassvirales, a new order of highly abundant and diverse bacterial viruses.</title>
        <authorList>
            <person name="Shkoporov A.N."/>
            <person name="Stockdale S.R."/>
            <person name="Guerin E."/>
            <person name="Ross R.P."/>
            <person name="Hill C."/>
        </authorList>
    </citation>
    <scope>NUCLEOTIDE SEQUENCE [LARGE SCALE GENOMIC DNA]</scope>
</reference>